<reference evidence="1" key="1">
    <citation type="submission" date="2021-12" db="EMBL/GenBank/DDBJ databases">
        <title>Prjna785345.</title>
        <authorList>
            <person name="Rujirawat T."/>
            <person name="Krajaejun T."/>
        </authorList>
    </citation>
    <scope>NUCLEOTIDE SEQUENCE</scope>
    <source>
        <strain evidence="1">Pi057C3</strain>
    </source>
</reference>
<proteinExistence type="predicted"/>
<gene>
    <name evidence="1" type="ORF">P43SY_005881</name>
</gene>
<name>A0AAD5LC55_PYTIN</name>
<sequence length="126" mass="14315">MGIQAAPLSLSVRVTTPEHHVHHKTLKKCMRQLHDAIAHPLPGDAQKLKVKILETHPIKTSRFSLSHMKRLAIPPVEVPKSMCGTQVFSAIVGGKKVPFSRDMWCNRKRRANKMRLDSIYENLIFT</sequence>
<evidence type="ECO:0000313" key="2">
    <source>
        <dbReference type="Proteomes" id="UP001209570"/>
    </source>
</evidence>
<protein>
    <submittedName>
        <fullName evidence="1">Uncharacterized protein</fullName>
    </submittedName>
</protein>
<evidence type="ECO:0000313" key="1">
    <source>
        <dbReference type="EMBL" id="KAJ0394822.1"/>
    </source>
</evidence>
<comment type="caution">
    <text evidence="1">The sequence shown here is derived from an EMBL/GenBank/DDBJ whole genome shotgun (WGS) entry which is preliminary data.</text>
</comment>
<dbReference type="AlphaFoldDB" id="A0AAD5LC55"/>
<dbReference type="Proteomes" id="UP001209570">
    <property type="component" value="Unassembled WGS sequence"/>
</dbReference>
<dbReference type="EMBL" id="JAKCXM010000381">
    <property type="protein sequence ID" value="KAJ0394822.1"/>
    <property type="molecule type" value="Genomic_DNA"/>
</dbReference>
<keyword evidence="2" id="KW-1185">Reference proteome</keyword>
<accession>A0AAD5LC55</accession>
<organism evidence="1 2">
    <name type="scientific">Pythium insidiosum</name>
    <name type="common">Pythiosis disease agent</name>
    <dbReference type="NCBI Taxonomy" id="114742"/>
    <lineage>
        <taxon>Eukaryota</taxon>
        <taxon>Sar</taxon>
        <taxon>Stramenopiles</taxon>
        <taxon>Oomycota</taxon>
        <taxon>Peronosporomycetes</taxon>
        <taxon>Pythiales</taxon>
        <taxon>Pythiaceae</taxon>
        <taxon>Pythium</taxon>
    </lineage>
</organism>